<dbReference type="Proteomes" id="UP000183461">
    <property type="component" value="Unassembled WGS sequence"/>
</dbReference>
<proteinExistence type="inferred from homology"/>
<evidence type="ECO:0000259" key="4">
    <source>
        <dbReference type="PROSITE" id="PS51898"/>
    </source>
</evidence>
<gene>
    <name evidence="5" type="ORF">SAMN02910280_1244</name>
</gene>
<dbReference type="GO" id="GO:0006310">
    <property type="term" value="P:DNA recombination"/>
    <property type="evidence" value="ECO:0007669"/>
    <property type="project" value="UniProtKB-KW"/>
</dbReference>
<dbReference type="InterPro" id="IPR002104">
    <property type="entry name" value="Integrase_catalytic"/>
</dbReference>
<dbReference type="CDD" id="cd01189">
    <property type="entry name" value="INT_ICEBs1_C_like"/>
    <property type="match status" value="1"/>
</dbReference>
<dbReference type="PANTHER" id="PTHR30349:SF64">
    <property type="entry name" value="PROPHAGE INTEGRASE INTD-RELATED"/>
    <property type="match status" value="1"/>
</dbReference>
<dbReference type="RefSeq" id="WP_072299601.1">
    <property type="nucleotide sequence ID" value="NZ_FPIP01000002.1"/>
</dbReference>
<dbReference type="GO" id="GO:0015074">
    <property type="term" value="P:DNA integration"/>
    <property type="evidence" value="ECO:0007669"/>
    <property type="project" value="InterPro"/>
</dbReference>
<dbReference type="Pfam" id="PF00589">
    <property type="entry name" value="Phage_integrase"/>
    <property type="match status" value="1"/>
</dbReference>
<evidence type="ECO:0000256" key="3">
    <source>
        <dbReference type="ARBA" id="ARBA00023172"/>
    </source>
</evidence>
<comment type="similarity">
    <text evidence="1">Belongs to the 'phage' integrase family.</text>
</comment>
<dbReference type="SUPFAM" id="SSF56349">
    <property type="entry name" value="DNA breaking-rejoining enzymes"/>
    <property type="match status" value="1"/>
</dbReference>
<keyword evidence="3" id="KW-0233">DNA recombination</keyword>
<dbReference type="InterPro" id="IPR011010">
    <property type="entry name" value="DNA_brk_join_enz"/>
</dbReference>
<evidence type="ECO:0000313" key="6">
    <source>
        <dbReference type="Proteomes" id="UP000183461"/>
    </source>
</evidence>
<sequence length="342" mass="39761">MKAKRLPSGNYRVQVVVGHDRNGKRIVKSFTADEEWKALKLAVEYVGYVDQVFDPNMTIAQAMRMYIDSRRFVLEETTIRDYNQVLKYRFKSIMDINVMDIKPIYIQQAINIEAEKFSPKTIKNAYGLLKSVLKMFNTDINLNSIKLPKIRKKEKELPSFEEVFNIVKGSEIELPVLLAAWLSLRIGEVIGLQFRDINPDTHRAKIRRTVIRTDEGLKVREGCKTEKSQRQLELPEYIYNMIMAIPHKSGEDFIVPLTRKALYSRFTRLMKKHGIEMSFHDLRHLNASIMLMLGIPDKYAMERGGWSTDSVLKSVYQQTFSSERKKIDKIIDGYFNGIVLNP</sequence>
<organism evidence="5 6">
    <name type="scientific">Ruminococcus flavefaciens</name>
    <dbReference type="NCBI Taxonomy" id="1265"/>
    <lineage>
        <taxon>Bacteria</taxon>
        <taxon>Bacillati</taxon>
        <taxon>Bacillota</taxon>
        <taxon>Clostridia</taxon>
        <taxon>Eubacteriales</taxon>
        <taxon>Oscillospiraceae</taxon>
        <taxon>Ruminococcus</taxon>
    </lineage>
</organism>
<feature type="domain" description="Tyr recombinase" evidence="4">
    <location>
        <begin position="146"/>
        <end position="329"/>
    </location>
</feature>
<dbReference type="Gene3D" id="1.10.150.130">
    <property type="match status" value="1"/>
</dbReference>
<evidence type="ECO:0000313" key="5">
    <source>
        <dbReference type="EMBL" id="SFW22952.1"/>
    </source>
</evidence>
<dbReference type="GO" id="GO:0003677">
    <property type="term" value="F:DNA binding"/>
    <property type="evidence" value="ECO:0007669"/>
    <property type="project" value="UniProtKB-KW"/>
</dbReference>
<dbReference type="InterPro" id="IPR010998">
    <property type="entry name" value="Integrase_recombinase_N"/>
</dbReference>
<dbReference type="InterPro" id="IPR050090">
    <property type="entry name" value="Tyrosine_recombinase_XerCD"/>
</dbReference>
<accession>A0A1K1MIK3</accession>
<reference evidence="5 6" key="1">
    <citation type="submission" date="2016-11" db="EMBL/GenBank/DDBJ databases">
        <authorList>
            <person name="Jaros S."/>
            <person name="Januszkiewicz K."/>
            <person name="Wedrychowicz H."/>
        </authorList>
    </citation>
    <scope>NUCLEOTIDE SEQUENCE [LARGE SCALE GENOMIC DNA]</scope>
    <source>
        <strain evidence="5 6">YL228</strain>
    </source>
</reference>
<evidence type="ECO:0000256" key="1">
    <source>
        <dbReference type="ARBA" id="ARBA00008857"/>
    </source>
</evidence>
<keyword evidence="2" id="KW-0238">DNA-binding</keyword>
<protein>
    <submittedName>
        <fullName evidence="5">Phage integrase family protein</fullName>
    </submittedName>
</protein>
<dbReference type="AlphaFoldDB" id="A0A1K1MIK3"/>
<evidence type="ECO:0000256" key="2">
    <source>
        <dbReference type="ARBA" id="ARBA00023125"/>
    </source>
</evidence>
<dbReference type="Gene3D" id="1.10.443.10">
    <property type="entry name" value="Intergrase catalytic core"/>
    <property type="match status" value="1"/>
</dbReference>
<dbReference type="PROSITE" id="PS51898">
    <property type="entry name" value="TYR_RECOMBINASE"/>
    <property type="match status" value="1"/>
</dbReference>
<name>A0A1K1MIK3_RUMFL</name>
<dbReference type="InterPro" id="IPR013762">
    <property type="entry name" value="Integrase-like_cat_sf"/>
</dbReference>
<dbReference type="PANTHER" id="PTHR30349">
    <property type="entry name" value="PHAGE INTEGRASE-RELATED"/>
    <property type="match status" value="1"/>
</dbReference>
<dbReference type="EMBL" id="FPIP01000002">
    <property type="protein sequence ID" value="SFW22952.1"/>
    <property type="molecule type" value="Genomic_DNA"/>
</dbReference>